<organism evidence="3 4">
    <name type="scientific">Amycolatopsis cynarae</name>
    <dbReference type="NCBI Taxonomy" id="2995223"/>
    <lineage>
        <taxon>Bacteria</taxon>
        <taxon>Bacillati</taxon>
        <taxon>Actinomycetota</taxon>
        <taxon>Actinomycetes</taxon>
        <taxon>Pseudonocardiales</taxon>
        <taxon>Pseudonocardiaceae</taxon>
        <taxon>Amycolatopsis</taxon>
    </lineage>
</organism>
<dbReference type="Proteomes" id="UP001163203">
    <property type="component" value="Chromosome"/>
</dbReference>
<feature type="transmembrane region" description="Helical" evidence="2">
    <location>
        <begin position="295"/>
        <end position="316"/>
    </location>
</feature>
<evidence type="ECO:0000256" key="1">
    <source>
        <dbReference type="SAM" id="MobiDB-lite"/>
    </source>
</evidence>
<sequence>MAGRALRALLWGAGFVLALLTLATVSRMTAGGGPEADRFGSASVLACVHHGPVSAYGFGDVYGCVAEVRWGDGDVERAEFAPGVLTPGEEDVPVYRDGSVYGRDGAVWPVVLRPLALAVAGAAAAVLGAGTAYALVRVARPVPGPPQPETGRTRAGQQRLAGRRAQRDWPVTPADRAAVPLLRRVLRLRLLSAWCALVVLVVPLSMVPRFDAPRAPRFVSPWPQIARARLADLPPGAAVVLGTILAVLFATMAGAARTDAARIVRHGAAYLARDLPGKGSGEAKLRRALDGRDRAHRIGTAVTGSVLVALAVWAAFRGFGAASGPFAVWLACLTDAILLTLLAAIFFATLESPSRRIDRLLGTDVSTKGTKGDLLAS</sequence>
<dbReference type="EMBL" id="CP113836">
    <property type="protein sequence ID" value="WAL64065.1"/>
    <property type="molecule type" value="Genomic_DNA"/>
</dbReference>
<reference evidence="3" key="1">
    <citation type="submission" date="2022-11" db="EMBL/GenBank/DDBJ databases">
        <authorList>
            <person name="Mo P."/>
        </authorList>
    </citation>
    <scope>NUCLEOTIDE SEQUENCE</scope>
    <source>
        <strain evidence="3">HUAS 11-8</strain>
    </source>
</reference>
<evidence type="ECO:0000313" key="4">
    <source>
        <dbReference type="Proteomes" id="UP001163203"/>
    </source>
</evidence>
<accession>A0ABY7AVN9</accession>
<dbReference type="RefSeq" id="WP_268754305.1">
    <property type="nucleotide sequence ID" value="NZ_CP113836.1"/>
</dbReference>
<dbReference type="Pfam" id="PF19873">
    <property type="entry name" value="DUF6346"/>
    <property type="match status" value="1"/>
</dbReference>
<name>A0ABY7AVN9_9PSEU</name>
<feature type="transmembrane region" description="Helical" evidence="2">
    <location>
        <begin position="328"/>
        <end position="350"/>
    </location>
</feature>
<proteinExistence type="predicted"/>
<feature type="transmembrane region" description="Helical" evidence="2">
    <location>
        <begin position="115"/>
        <end position="136"/>
    </location>
</feature>
<keyword evidence="4" id="KW-1185">Reference proteome</keyword>
<evidence type="ECO:0000313" key="3">
    <source>
        <dbReference type="EMBL" id="WAL64065.1"/>
    </source>
</evidence>
<dbReference type="InterPro" id="IPR045927">
    <property type="entry name" value="DUF6346"/>
</dbReference>
<feature type="region of interest" description="Disordered" evidence="1">
    <location>
        <begin position="143"/>
        <end position="167"/>
    </location>
</feature>
<feature type="transmembrane region" description="Helical" evidence="2">
    <location>
        <begin position="190"/>
        <end position="210"/>
    </location>
</feature>
<keyword evidence="2" id="KW-1133">Transmembrane helix</keyword>
<protein>
    <submittedName>
        <fullName evidence="3">DUF6346 domain-containing protein</fullName>
    </submittedName>
</protein>
<feature type="transmembrane region" description="Helical" evidence="2">
    <location>
        <begin position="237"/>
        <end position="256"/>
    </location>
</feature>
<gene>
    <name evidence="3" type="ORF">ORV05_24145</name>
</gene>
<evidence type="ECO:0000256" key="2">
    <source>
        <dbReference type="SAM" id="Phobius"/>
    </source>
</evidence>
<keyword evidence="2" id="KW-0472">Membrane</keyword>
<keyword evidence="2" id="KW-0812">Transmembrane</keyword>